<name>A0A6M4GYX0_9PROT</name>
<reference evidence="1 2" key="1">
    <citation type="submission" date="2020-04" db="EMBL/GenBank/DDBJ databases">
        <title>Usitatibacter rugosus gen. nov., sp. nov. and Usitatibacter palustris sp. nov., novel members of Usitatibacteraceae fam. nov. within the order Nitrosomonadales isolated from soil.</title>
        <authorList>
            <person name="Huber K.J."/>
            <person name="Neumann-Schaal M."/>
            <person name="Geppert A."/>
            <person name="Luckner M."/>
            <person name="Wanner G."/>
            <person name="Overmann J."/>
        </authorList>
    </citation>
    <scope>NUCLEOTIDE SEQUENCE [LARGE SCALE GENOMIC DNA]</scope>
    <source>
        <strain evidence="1 2">0125_3</strain>
    </source>
</reference>
<dbReference type="AlphaFoldDB" id="A0A6M4GYX0"/>
<protein>
    <recommendedName>
        <fullName evidence="3">DUF3037 family protein</fullName>
    </recommendedName>
</protein>
<gene>
    <name evidence="1" type="ORF">DSM104443_01786</name>
</gene>
<dbReference type="EMBL" id="CP053069">
    <property type="protein sequence ID" value="QJR10717.1"/>
    <property type="molecule type" value="Genomic_DNA"/>
</dbReference>
<organism evidence="1 2">
    <name type="scientific">Usitatibacter rugosus</name>
    <dbReference type="NCBI Taxonomy" id="2732067"/>
    <lineage>
        <taxon>Bacteria</taxon>
        <taxon>Pseudomonadati</taxon>
        <taxon>Pseudomonadota</taxon>
        <taxon>Betaproteobacteria</taxon>
        <taxon>Nitrosomonadales</taxon>
        <taxon>Usitatibacteraceae</taxon>
        <taxon>Usitatibacter</taxon>
    </lineage>
</organism>
<accession>A0A6M4GYX0</accession>
<keyword evidence="2" id="KW-1185">Reference proteome</keyword>
<evidence type="ECO:0000313" key="1">
    <source>
        <dbReference type="EMBL" id="QJR10717.1"/>
    </source>
</evidence>
<proteinExistence type="predicted"/>
<dbReference type="Pfam" id="PF11236">
    <property type="entry name" value="DUF3037"/>
    <property type="match status" value="1"/>
</dbReference>
<evidence type="ECO:0008006" key="3">
    <source>
        <dbReference type="Google" id="ProtNLM"/>
    </source>
</evidence>
<dbReference type="KEGG" id="uru:DSM104443_01786"/>
<dbReference type="InterPro" id="IPR021398">
    <property type="entry name" value="DUF3037"/>
</dbReference>
<dbReference type="RefSeq" id="WP_171091447.1">
    <property type="nucleotide sequence ID" value="NZ_CP053069.1"/>
</dbReference>
<evidence type="ECO:0000313" key="2">
    <source>
        <dbReference type="Proteomes" id="UP000501534"/>
    </source>
</evidence>
<dbReference type="Proteomes" id="UP000501534">
    <property type="component" value="Chromosome"/>
</dbReference>
<sequence length="217" mass="23692">MSEIQYTYVPLRYVHDMTTREFVNVGVVVHSASARFVGAMCAVTFPRVLAMFPNVDPGHLQHMLSHIQAQVEILNSRVKLDPQGKSFRRIEELVTSVLPRDESSLQWGEAGAGITDDPRKALAKLFERLVTKYESRVAGASTHVVSDSTTAFVLMDSHKSWTKARLLRTGGGMYPERITGGGAIAAGCLVVSRSAMKGDHARALENHSNKLGDVVSG</sequence>